<dbReference type="InterPro" id="IPR006119">
    <property type="entry name" value="Resolv_N"/>
</dbReference>
<sequence length="510" mass="57654">MRVVLYARVSSEKQDTDLSLTAQLKALRAFAATRGYEVVREYVDEAESGRSSSRPAFKEMIAAARRQNKPFEGVLIWKYSRFARSREDSIVFKTLLRKNGVQVISMNEPSEDTPVGHLMEGIIESLDEFYSENLGEEVTRGMRESASRGFYQSFRPPYGYNKIKVADGTKMRTKLELNTAQAKIVETIFKSVLSGMGTIEIVRDLNSRAIPSSKGKTWTKGTIYSMLTNEIYTGNLIWGKKCKRNLEPIKVEGACPTIIDEESFKTVQQMLEQRAPTRIHPRVVSSKFLLSGLARCGYCGKALTGTDAKSGKFSYYVCGSLSKKGAGSCQFKYLNAKKFESAVVNEIKKSILTNDNLIELAKIASEEWNDTLSGLREDIDTIDNSLKDMGCRLVNLYDAIETGKFDLPDLALRIKELRMRQDQLLERKRNIELQYAEHRYEILDPKEMALYVEDLQSLLDESEICERKAFIKGFVQEIKVKGDEVTIEYTPPLPQDKRETVLSIGGNGGR</sequence>
<accession>A0A2P5P8M8</accession>
<evidence type="ECO:0000256" key="2">
    <source>
        <dbReference type="ARBA" id="ARBA00023125"/>
    </source>
</evidence>
<dbReference type="PANTHER" id="PTHR30461:SF23">
    <property type="entry name" value="DNA RECOMBINASE-RELATED"/>
    <property type="match status" value="1"/>
</dbReference>
<dbReference type="CDD" id="cd00338">
    <property type="entry name" value="Ser_Recombinase"/>
    <property type="match status" value="1"/>
</dbReference>
<evidence type="ECO:0000313" key="5">
    <source>
        <dbReference type="EMBL" id="PPD58662.1"/>
    </source>
</evidence>
<keyword evidence="2" id="KW-0238">DNA-binding</keyword>
<evidence type="ECO:0000256" key="4">
    <source>
        <dbReference type="PIRSR" id="PIRSR606118-50"/>
    </source>
</evidence>
<comment type="caution">
    <text evidence="5">The sequence shown here is derived from an EMBL/GenBank/DDBJ whole genome shotgun (WGS) entry which is preliminary data.</text>
</comment>
<keyword evidence="6" id="KW-1185">Reference proteome</keyword>
<gene>
    <name evidence="5" type="ORF">JP09_001955</name>
</gene>
<protein>
    <submittedName>
        <fullName evidence="5">Recombinase family protein</fullName>
    </submittedName>
</protein>
<dbReference type="OrthoDB" id="1094757at2"/>
<dbReference type="PROSITE" id="PS51736">
    <property type="entry name" value="RECOMBINASES_3"/>
    <property type="match status" value="1"/>
</dbReference>
<reference evidence="5 6" key="1">
    <citation type="journal article" date="2017" name="ISME J.">
        <title>Grape pomace compost harbors organohalide-respiring Dehalogenimonas species with novel reductive dehalogenase genes.</title>
        <authorList>
            <person name="Yang Y."/>
            <person name="Higgins S.A."/>
            <person name="Yan J."/>
            <person name="Simsir B."/>
            <person name="Chourey K."/>
            <person name="Iyer R."/>
            <person name="Hettich R.L."/>
            <person name="Baldwin B."/>
            <person name="Ogles D.M."/>
            <person name="Loffler F.E."/>
        </authorList>
    </citation>
    <scope>NUCLEOTIDE SEQUENCE [LARGE SCALE GENOMIC DNA]</scope>
    <source>
        <strain evidence="5 6">GP</strain>
    </source>
</reference>
<dbReference type="InterPro" id="IPR025827">
    <property type="entry name" value="Zn_ribbon_recom_dom"/>
</dbReference>
<proteinExistence type="predicted"/>
<dbReference type="EMBL" id="JQAN02000006">
    <property type="protein sequence ID" value="PPD58662.1"/>
    <property type="molecule type" value="Genomic_DNA"/>
</dbReference>
<organism evidence="5 6">
    <name type="scientific">Dehalogenimonas etheniformans</name>
    <dbReference type="NCBI Taxonomy" id="1536648"/>
    <lineage>
        <taxon>Bacteria</taxon>
        <taxon>Bacillati</taxon>
        <taxon>Chloroflexota</taxon>
        <taxon>Dehalococcoidia</taxon>
        <taxon>Dehalococcoidales</taxon>
        <taxon>Dehalococcoidaceae</taxon>
        <taxon>Dehalogenimonas</taxon>
    </lineage>
</organism>
<dbReference type="Gene3D" id="3.90.1750.20">
    <property type="entry name" value="Putative Large Serine Recombinase, Chain B, Domain 2"/>
    <property type="match status" value="1"/>
</dbReference>
<dbReference type="Pfam" id="PF07508">
    <property type="entry name" value="Recombinase"/>
    <property type="match status" value="1"/>
</dbReference>
<keyword evidence="3" id="KW-0233">DNA recombination</keyword>
<dbReference type="InterPro" id="IPR006118">
    <property type="entry name" value="Recombinase_CS"/>
</dbReference>
<dbReference type="PANTHER" id="PTHR30461">
    <property type="entry name" value="DNA-INVERTASE FROM LAMBDOID PROPHAGE"/>
    <property type="match status" value="1"/>
</dbReference>
<evidence type="ECO:0000256" key="1">
    <source>
        <dbReference type="ARBA" id="ARBA00022908"/>
    </source>
</evidence>
<dbReference type="SMART" id="SM00857">
    <property type="entry name" value="Resolvase"/>
    <property type="match status" value="1"/>
</dbReference>
<dbReference type="Pfam" id="PF13408">
    <property type="entry name" value="Zn_ribbon_recom"/>
    <property type="match status" value="1"/>
</dbReference>
<dbReference type="Pfam" id="PF00239">
    <property type="entry name" value="Resolvase"/>
    <property type="match status" value="1"/>
</dbReference>
<name>A0A2P5P8M8_9CHLR</name>
<dbReference type="Proteomes" id="UP000235653">
    <property type="component" value="Unassembled WGS sequence"/>
</dbReference>
<dbReference type="AlphaFoldDB" id="A0A2P5P8M8"/>
<dbReference type="GO" id="GO:0003677">
    <property type="term" value="F:DNA binding"/>
    <property type="evidence" value="ECO:0007669"/>
    <property type="project" value="UniProtKB-KW"/>
</dbReference>
<dbReference type="InterPro" id="IPR011109">
    <property type="entry name" value="DNA_bind_recombinase_dom"/>
</dbReference>
<dbReference type="GO" id="GO:0000150">
    <property type="term" value="F:DNA strand exchange activity"/>
    <property type="evidence" value="ECO:0007669"/>
    <property type="project" value="InterPro"/>
</dbReference>
<dbReference type="PROSITE" id="PS00397">
    <property type="entry name" value="RECOMBINASES_1"/>
    <property type="match status" value="1"/>
</dbReference>
<dbReference type="SUPFAM" id="SSF53041">
    <property type="entry name" value="Resolvase-like"/>
    <property type="match status" value="1"/>
</dbReference>
<dbReference type="InterPro" id="IPR050639">
    <property type="entry name" value="SSR_resolvase"/>
</dbReference>
<dbReference type="InterPro" id="IPR036162">
    <property type="entry name" value="Resolvase-like_N_sf"/>
</dbReference>
<dbReference type="PROSITE" id="PS51737">
    <property type="entry name" value="RECOMBINASE_DNA_BIND"/>
    <property type="match status" value="1"/>
</dbReference>
<keyword evidence="1" id="KW-0229">DNA integration</keyword>
<evidence type="ECO:0000313" key="6">
    <source>
        <dbReference type="Proteomes" id="UP000235653"/>
    </source>
</evidence>
<dbReference type="RefSeq" id="WP_102330146.1">
    <property type="nucleotide sequence ID" value="NZ_CP058566.2"/>
</dbReference>
<dbReference type="InterPro" id="IPR038109">
    <property type="entry name" value="DNA_bind_recomb_sf"/>
</dbReference>
<feature type="active site" description="O-(5'-phospho-DNA)-serine intermediate" evidence="4">
    <location>
        <position position="10"/>
    </location>
</feature>
<dbReference type="GO" id="GO:0015074">
    <property type="term" value="P:DNA integration"/>
    <property type="evidence" value="ECO:0007669"/>
    <property type="project" value="UniProtKB-KW"/>
</dbReference>
<dbReference type="Gene3D" id="3.40.50.1390">
    <property type="entry name" value="Resolvase, N-terminal catalytic domain"/>
    <property type="match status" value="1"/>
</dbReference>
<evidence type="ECO:0000256" key="3">
    <source>
        <dbReference type="ARBA" id="ARBA00023172"/>
    </source>
</evidence>